<keyword evidence="1" id="KW-0808">Transferase</keyword>
<sequence length="281" mass="30923">MTGMEAGVAGSGERDYVLGTHREEIERLGLQHRVWRPHVLECWRRAGITTGSRVLDVGAGPGYATVDLAEIVGPTGEVHAAERSGNFVQHARETCAARGLSNVRFHEQDLMAGPLEVSGMDATWCRWVASFVSDPAKLVTTVARALKPGGVAIFHEYLDYRTWRLAPPCPPLEAFVSEVMASWRASGGEPDVALALPTLLEAAGLTVKHLEPKVFVIPPSDFIWKWPSEFVEINLQRLLELGRVDQAWTNAVRTALRDAAADPRTLMITPMVLEIVAERRD</sequence>
<accession>A0ABQ5PVS2</accession>
<protein>
    <recommendedName>
        <fullName evidence="2">Methyltransferase domain-containing protein</fullName>
    </recommendedName>
</protein>
<gene>
    <name evidence="3" type="ORF">GETHED_07820</name>
</gene>
<dbReference type="PANTHER" id="PTHR43861">
    <property type="entry name" value="TRANS-ACONITATE 2-METHYLTRANSFERASE-RELATED"/>
    <property type="match status" value="1"/>
</dbReference>
<evidence type="ECO:0000259" key="2">
    <source>
        <dbReference type="Pfam" id="PF13649"/>
    </source>
</evidence>
<dbReference type="EMBL" id="BSDC01000001">
    <property type="protein sequence ID" value="GLH66418.1"/>
    <property type="molecule type" value="Genomic_DNA"/>
</dbReference>
<proteinExistence type="predicted"/>
<name>A0ABQ5PVS2_9BACT</name>
<evidence type="ECO:0000256" key="1">
    <source>
        <dbReference type="ARBA" id="ARBA00022679"/>
    </source>
</evidence>
<comment type="caution">
    <text evidence="3">The sequence shown here is derived from an EMBL/GenBank/DDBJ whole genome shotgun (WGS) entry which is preliminary data.</text>
</comment>
<dbReference type="Pfam" id="PF13649">
    <property type="entry name" value="Methyltransf_25"/>
    <property type="match status" value="1"/>
</dbReference>
<evidence type="ECO:0000313" key="4">
    <source>
        <dbReference type="Proteomes" id="UP001165044"/>
    </source>
</evidence>
<dbReference type="Proteomes" id="UP001165044">
    <property type="component" value="Unassembled WGS sequence"/>
</dbReference>
<organism evidence="3 4">
    <name type="scientific">Geothrix edaphica</name>
    <dbReference type="NCBI Taxonomy" id="2927976"/>
    <lineage>
        <taxon>Bacteria</taxon>
        <taxon>Pseudomonadati</taxon>
        <taxon>Acidobacteriota</taxon>
        <taxon>Holophagae</taxon>
        <taxon>Holophagales</taxon>
        <taxon>Holophagaceae</taxon>
        <taxon>Geothrix</taxon>
    </lineage>
</organism>
<keyword evidence="4" id="KW-1185">Reference proteome</keyword>
<reference evidence="3" key="1">
    <citation type="journal article" date="2023" name="Antonie Van Leeuwenhoek">
        <title>Mesoterricola silvestris gen. nov., sp. nov., Mesoterricola sediminis sp. nov., Geothrix oryzae sp. nov., Geothrix edaphica sp. nov., Geothrix rubra sp. nov., and Geothrix limicola sp. nov., six novel members of Acidobacteriota isolated from soils.</title>
        <authorList>
            <person name="Itoh H."/>
            <person name="Sugisawa Y."/>
            <person name="Mise K."/>
            <person name="Xu Z."/>
            <person name="Kuniyasu M."/>
            <person name="Ushijima N."/>
            <person name="Kawano K."/>
            <person name="Kobayashi E."/>
            <person name="Shiratori Y."/>
            <person name="Masuda Y."/>
            <person name="Senoo K."/>
        </authorList>
    </citation>
    <scope>NUCLEOTIDE SEQUENCE</scope>
    <source>
        <strain evidence="3">Red802</strain>
    </source>
</reference>
<evidence type="ECO:0000313" key="3">
    <source>
        <dbReference type="EMBL" id="GLH66418.1"/>
    </source>
</evidence>
<feature type="domain" description="Methyltransferase" evidence="2">
    <location>
        <begin position="54"/>
        <end position="150"/>
    </location>
</feature>
<dbReference type="InterPro" id="IPR041698">
    <property type="entry name" value="Methyltransf_25"/>
</dbReference>
<dbReference type="InterPro" id="IPR029063">
    <property type="entry name" value="SAM-dependent_MTases_sf"/>
</dbReference>
<dbReference type="SUPFAM" id="SSF53335">
    <property type="entry name" value="S-adenosyl-L-methionine-dependent methyltransferases"/>
    <property type="match status" value="1"/>
</dbReference>
<dbReference type="Gene3D" id="3.40.50.150">
    <property type="entry name" value="Vaccinia Virus protein VP39"/>
    <property type="match status" value="1"/>
</dbReference>
<dbReference type="CDD" id="cd02440">
    <property type="entry name" value="AdoMet_MTases"/>
    <property type="match status" value="1"/>
</dbReference>